<feature type="transmembrane region" description="Helical" evidence="7">
    <location>
        <begin position="7"/>
        <end position="27"/>
    </location>
</feature>
<dbReference type="SUPFAM" id="SSF161098">
    <property type="entry name" value="MetI-like"/>
    <property type="match status" value="1"/>
</dbReference>
<evidence type="ECO:0000256" key="4">
    <source>
        <dbReference type="ARBA" id="ARBA00022692"/>
    </source>
</evidence>
<feature type="transmembrane region" description="Helical" evidence="7">
    <location>
        <begin position="276"/>
        <end position="299"/>
    </location>
</feature>
<evidence type="ECO:0000256" key="5">
    <source>
        <dbReference type="ARBA" id="ARBA00022989"/>
    </source>
</evidence>
<dbReference type="Pfam" id="PF00528">
    <property type="entry name" value="BPD_transp_1"/>
    <property type="match status" value="1"/>
</dbReference>
<keyword evidence="2 7" id="KW-0813">Transport</keyword>
<feature type="domain" description="ABC transmembrane type-1" evidence="8">
    <location>
        <begin position="88"/>
        <end position="296"/>
    </location>
</feature>
<protein>
    <submittedName>
        <fullName evidence="9">ABC transporter permease</fullName>
    </submittedName>
</protein>
<feature type="transmembrane region" description="Helical" evidence="7">
    <location>
        <begin position="135"/>
        <end position="155"/>
    </location>
</feature>
<evidence type="ECO:0000313" key="9">
    <source>
        <dbReference type="EMBL" id="MBE4909358.1"/>
    </source>
</evidence>
<feature type="transmembrane region" description="Helical" evidence="7">
    <location>
        <begin position="161"/>
        <end position="181"/>
    </location>
</feature>
<dbReference type="EMBL" id="JADCLJ010000022">
    <property type="protein sequence ID" value="MBE4909358.1"/>
    <property type="molecule type" value="Genomic_DNA"/>
</dbReference>
<evidence type="ECO:0000256" key="7">
    <source>
        <dbReference type="RuleBase" id="RU363032"/>
    </source>
</evidence>
<dbReference type="InterPro" id="IPR035906">
    <property type="entry name" value="MetI-like_sf"/>
</dbReference>
<evidence type="ECO:0000259" key="8">
    <source>
        <dbReference type="PROSITE" id="PS50928"/>
    </source>
</evidence>
<accession>A0ABR9QLJ1</accession>
<keyword evidence="6 7" id="KW-0472">Membrane</keyword>
<proteinExistence type="inferred from homology"/>
<dbReference type="Gene3D" id="1.10.3720.10">
    <property type="entry name" value="MetI-like"/>
    <property type="match status" value="1"/>
</dbReference>
<comment type="similarity">
    <text evidence="7">Belongs to the binding-protein-dependent transport system permease family.</text>
</comment>
<dbReference type="PANTHER" id="PTHR30465:SF0">
    <property type="entry name" value="OLIGOPEPTIDE TRANSPORT SYSTEM PERMEASE PROTEIN APPB"/>
    <property type="match status" value="1"/>
</dbReference>
<evidence type="ECO:0000256" key="6">
    <source>
        <dbReference type="ARBA" id="ARBA00023136"/>
    </source>
</evidence>
<dbReference type="Proteomes" id="UP001516662">
    <property type="component" value="Unassembled WGS sequence"/>
</dbReference>
<keyword evidence="5 7" id="KW-1133">Transmembrane helix</keyword>
<dbReference type="PANTHER" id="PTHR30465">
    <property type="entry name" value="INNER MEMBRANE ABC TRANSPORTER"/>
    <property type="match status" value="1"/>
</dbReference>
<comment type="caution">
    <text evidence="9">The sequence shown here is derived from an EMBL/GenBank/DDBJ whole genome shotgun (WGS) entry which is preliminary data.</text>
</comment>
<feature type="transmembrane region" description="Helical" evidence="7">
    <location>
        <begin position="94"/>
        <end position="114"/>
    </location>
</feature>
<feature type="transmembrane region" description="Helical" evidence="7">
    <location>
        <begin position="216"/>
        <end position="236"/>
    </location>
</feature>
<gene>
    <name evidence="9" type="ORF">IMZ08_15005</name>
</gene>
<name>A0ABR9QLJ1_9BACI</name>
<evidence type="ECO:0000256" key="1">
    <source>
        <dbReference type="ARBA" id="ARBA00004651"/>
    </source>
</evidence>
<organism evidence="9 10">
    <name type="scientific">Litchfieldia luteola</name>
    <dbReference type="NCBI Taxonomy" id="682179"/>
    <lineage>
        <taxon>Bacteria</taxon>
        <taxon>Bacillati</taxon>
        <taxon>Bacillota</taxon>
        <taxon>Bacilli</taxon>
        <taxon>Bacillales</taxon>
        <taxon>Bacillaceae</taxon>
        <taxon>Litchfieldia</taxon>
    </lineage>
</organism>
<dbReference type="InterPro" id="IPR000515">
    <property type="entry name" value="MetI-like"/>
</dbReference>
<dbReference type="CDD" id="cd06261">
    <property type="entry name" value="TM_PBP2"/>
    <property type="match status" value="1"/>
</dbReference>
<keyword evidence="10" id="KW-1185">Reference proteome</keyword>
<evidence type="ECO:0000256" key="2">
    <source>
        <dbReference type="ARBA" id="ARBA00022448"/>
    </source>
</evidence>
<evidence type="ECO:0000256" key="3">
    <source>
        <dbReference type="ARBA" id="ARBA00022475"/>
    </source>
</evidence>
<reference evidence="9 10" key="1">
    <citation type="submission" date="2020-10" db="EMBL/GenBank/DDBJ databases">
        <title>Bacillus sp. HD4P25, an endophyte from a halophyte.</title>
        <authorList>
            <person name="Sun J.-Q."/>
        </authorList>
    </citation>
    <scope>NUCLEOTIDE SEQUENCE [LARGE SCALE GENOMIC DNA]</scope>
    <source>
        <strain evidence="9 10">YIM 93174</strain>
    </source>
</reference>
<keyword evidence="3" id="KW-1003">Cell membrane</keyword>
<dbReference type="PROSITE" id="PS50928">
    <property type="entry name" value="ABC_TM1"/>
    <property type="match status" value="1"/>
</dbReference>
<comment type="subcellular location">
    <subcellularLocation>
        <location evidence="1 7">Cell membrane</location>
        <topology evidence="1 7">Multi-pass membrane protein</topology>
    </subcellularLocation>
</comment>
<keyword evidence="4 7" id="KW-0812">Transmembrane</keyword>
<dbReference type="RefSeq" id="WP_193537916.1">
    <property type="nucleotide sequence ID" value="NZ_JADCLJ010000022.1"/>
</dbReference>
<evidence type="ECO:0000313" key="10">
    <source>
        <dbReference type="Proteomes" id="UP001516662"/>
    </source>
</evidence>
<sequence>MSITQNIIRTVLLYVVVLAGLIMLVFFPREADIAVSGKAMTIDYGYTFSWGQYKENISGWLTHIRENGSLGDTRYNNVTVEDELKRYFPNSLKIIVLAFVLSIFVGIAKGIFDYNSAKTKKNILGNGTTWLFQSIPDFLIVIVIQWLVIFMFPSVKILSQANWYSFVLPGILVAIYPMMYVSRITSASIASQEGLPYIQVARAKGFTKRRVMYKHILKNSIGTILGHITSLMIYILSNLLIVEYLFGYEGIAYRLFVAMGITKAIAFGRGPIYEDALIVGIGICFMLTITLAQVIGYLAKKQLKLQ</sequence>